<feature type="compositionally biased region" description="Basic residues" evidence="1">
    <location>
        <begin position="99"/>
        <end position="113"/>
    </location>
</feature>
<dbReference type="EMBL" id="GU911519">
    <property type="protein sequence ID" value="ADG36146.1"/>
    <property type="molecule type" value="Genomic_DNA"/>
</dbReference>
<feature type="compositionally biased region" description="Basic residues" evidence="1">
    <location>
        <begin position="122"/>
        <end position="139"/>
    </location>
</feature>
<evidence type="ECO:0000313" key="2">
    <source>
        <dbReference type="EMBL" id="ADG36146.1"/>
    </source>
</evidence>
<name>E5E4G2_9CAUD</name>
<dbReference type="InterPro" id="IPR016415">
    <property type="entry name" value="Phage_T4_Gp68"/>
</dbReference>
<sequence>MIIVENQVVFDDVNALLPEAQSRFDSLSKVFSQDEIRSLTENLVKSEPLVAIALGSINENIQLNEFIVKHVSAKGEVTKTQDRKTRERKAFQTTGLSKSARRQIARKAAKTKKANPSEKVRTVKKHKKAMDKRKRLGLD</sequence>
<organism evidence="2 3">
    <name type="scientific">Acinetobacter phage Acj61</name>
    <dbReference type="NCBI Taxonomy" id="760732"/>
    <lineage>
        <taxon>Viruses</taxon>
        <taxon>Duplodnaviria</taxon>
        <taxon>Heunggongvirae</taxon>
        <taxon>Uroviricota</taxon>
        <taxon>Caudoviricetes</taxon>
        <taxon>Pantevenvirales</taxon>
        <taxon>Straboviridae</taxon>
        <taxon>Twarogvirinae</taxon>
        <taxon>Lasallevirus</taxon>
        <taxon>Lasallevirus Acj61</taxon>
        <taxon>Acinetobacter virus Acj61</taxon>
    </lineage>
</organism>
<dbReference type="OrthoDB" id="17063at10239"/>
<accession>E5E4G2</accession>
<gene>
    <name evidence="2" type="primary">68</name>
    <name evidence="2" type="ORF">Acj61p181</name>
</gene>
<dbReference type="PIRSF" id="PIRSF004377">
    <property type="entry name" value="Phage_prohead_core"/>
    <property type="match status" value="1"/>
</dbReference>
<dbReference type="Proteomes" id="UP000008730">
    <property type="component" value="Segment"/>
</dbReference>
<dbReference type="RefSeq" id="YP_004009798.1">
    <property type="nucleotide sequence ID" value="NC_014661.1"/>
</dbReference>
<proteinExistence type="predicted"/>
<evidence type="ECO:0000313" key="3">
    <source>
        <dbReference type="Proteomes" id="UP000008730"/>
    </source>
</evidence>
<dbReference type="GeneID" id="9926072"/>
<dbReference type="KEGG" id="vg:9926072"/>
<reference evidence="2 3" key="1">
    <citation type="journal article" date="2010" name="Virol. J.">
        <title>Genomes of the T4-related bacteriophages as windows on microbial genome evolution.</title>
        <authorList>
            <person name="Petrov V.M."/>
            <person name="Ratnayaka S."/>
            <person name="Nolan J.M."/>
            <person name="Miller E.S."/>
            <person name="Karam J.D."/>
        </authorList>
    </citation>
    <scope>NUCLEOTIDE SEQUENCE [LARGE SCALE GENOMIC DNA]</scope>
</reference>
<evidence type="ECO:0000256" key="1">
    <source>
        <dbReference type="SAM" id="MobiDB-lite"/>
    </source>
</evidence>
<keyword evidence="3" id="KW-1185">Reference proteome</keyword>
<protein>
    <submittedName>
        <fullName evidence="2">Gp68 prohead core protein</fullName>
    </submittedName>
</protein>
<feature type="region of interest" description="Disordered" evidence="1">
    <location>
        <begin position="77"/>
        <end position="139"/>
    </location>
</feature>
<feature type="compositionally biased region" description="Basic and acidic residues" evidence="1">
    <location>
        <begin position="77"/>
        <end position="90"/>
    </location>
</feature>